<dbReference type="Pfam" id="PF01416">
    <property type="entry name" value="PseudoU_synth_1"/>
    <property type="match status" value="2"/>
</dbReference>
<dbReference type="PANTHER" id="PTHR11142:SF0">
    <property type="entry name" value="TRNA PSEUDOURIDINE SYNTHASE-LIKE 1"/>
    <property type="match status" value="1"/>
</dbReference>
<comment type="similarity">
    <text evidence="1 4 7">Belongs to the tRNA pseudouridine synthase TruA family.</text>
</comment>
<dbReference type="AlphaFoldDB" id="A0A4Q2KCQ5"/>
<dbReference type="HAMAP" id="MF_00171">
    <property type="entry name" value="TruA"/>
    <property type="match status" value="1"/>
</dbReference>
<dbReference type="PIRSF" id="PIRSF001430">
    <property type="entry name" value="tRNA_psdUrid_synth"/>
    <property type="match status" value="1"/>
</dbReference>
<dbReference type="NCBIfam" id="TIGR00071">
    <property type="entry name" value="hisT_truA"/>
    <property type="match status" value="1"/>
</dbReference>
<dbReference type="InterPro" id="IPR020103">
    <property type="entry name" value="PsdUridine_synth_cat_dom_sf"/>
</dbReference>
<feature type="active site" description="Nucleophile" evidence="4 5">
    <location>
        <position position="51"/>
    </location>
</feature>
<evidence type="ECO:0000256" key="7">
    <source>
        <dbReference type="RuleBase" id="RU003792"/>
    </source>
</evidence>
<evidence type="ECO:0000256" key="5">
    <source>
        <dbReference type="PIRSR" id="PIRSR001430-1"/>
    </source>
</evidence>
<dbReference type="Gene3D" id="3.30.70.580">
    <property type="entry name" value="Pseudouridine synthase I, catalytic domain, N-terminal subdomain"/>
    <property type="match status" value="1"/>
</dbReference>
<evidence type="ECO:0000256" key="3">
    <source>
        <dbReference type="ARBA" id="ARBA00023235"/>
    </source>
</evidence>
<evidence type="ECO:0000313" key="10">
    <source>
        <dbReference type="Proteomes" id="UP000291269"/>
    </source>
</evidence>
<comment type="subunit">
    <text evidence="4">Homodimer.</text>
</comment>
<feature type="binding site" evidence="4 6">
    <location>
        <position position="109"/>
    </location>
    <ligand>
        <name>substrate</name>
    </ligand>
</feature>
<evidence type="ECO:0000256" key="6">
    <source>
        <dbReference type="PIRSR" id="PIRSR001430-2"/>
    </source>
</evidence>
<evidence type="ECO:0000259" key="8">
    <source>
        <dbReference type="Pfam" id="PF01416"/>
    </source>
</evidence>
<dbReference type="InterPro" id="IPR020094">
    <property type="entry name" value="TruA/RsuA/RluB/E/F_N"/>
</dbReference>
<dbReference type="InterPro" id="IPR001406">
    <property type="entry name" value="PsdUridine_synth_TruA"/>
</dbReference>
<evidence type="ECO:0000256" key="4">
    <source>
        <dbReference type="HAMAP-Rule" id="MF_00171"/>
    </source>
</evidence>
<protein>
    <recommendedName>
        <fullName evidence="4">tRNA pseudouridine synthase A</fullName>
        <ecNumber evidence="4">5.4.99.12</ecNumber>
    </recommendedName>
    <alternativeName>
        <fullName evidence="4">tRNA pseudouridine(38-40) synthase</fullName>
    </alternativeName>
    <alternativeName>
        <fullName evidence="4">tRNA pseudouridylate synthase I</fullName>
    </alternativeName>
    <alternativeName>
        <fullName evidence="4">tRNA-uridine isomerase I</fullName>
    </alternativeName>
</protein>
<comment type="function">
    <text evidence="4">Formation of pseudouridine at positions 38, 39 and 40 in the anticodon stem and loop of transfer RNAs.</text>
</comment>
<keyword evidence="10" id="KW-1185">Reference proteome</keyword>
<evidence type="ECO:0000313" key="9">
    <source>
        <dbReference type="EMBL" id="RXZ62374.1"/>
    </source>
</evidence>
<comment type="caution">
    <text evidence="4">Lacks conserved residue(s) required for the propagation of feature annotation.</text>
</comment>
<dbReference type="SUPFAM" id="SSF55120">
    <property type="entry name" value="Pseudouridine synthase"/>
    <property type="match status" value="1"/>
</dbReference>
<organism evidence="9 10">
    <name type="scientific">Candidatus Borkfalkia ceftriaxoniphila</name>
    <dbReference type="NCBI Taxonomy" id="2508949"/>
    <lineage>
        <taxon>Bacteria</taxon>
        <taxon>Bacillati</taxon>
        <taxon>Bacillota</taxon>
        <taxon>Clostridia</taxon>
        <taxon>Christensenellales</taxon>
        <taxon>Christensenellaceae</taxon>
        <taxon>Candidatus Borkfalkia</taxon>
    </lineage>
</organism>
<keyword evidence="2 4" id="KW-0819">tRNA processing</keyword>
<dbReference type="Gene3D" id="3.30.70.660">
    <property type="entry name" value="Pseudouridine synthase I, catalytic domain, C-terminal subdomain"/>
    <property type="match status" value="1"/>
</dbReference>
<feature type="domain" description="Pseudouridine synthase I TruA alpha/beta" evidence="8">
    <location>
        <begin position="142"/>
        <end position="247"/>
    </location>
</feature>
<dbReference type="InterPro" id="IPR020097">
    <property type="entry name" value="PsdUridine_synth_TruA_a/b_dom"/>
</dbReference>
<dbReference type="GO" id="GO:0031119">
    <property type="term" value="P:tRNA pseudouridine synthesis"/>
    <property type="evidence" value="ECO:0007669"/>
    <property type="project" value="UniProtKB-UniRule"/>
</dbReference>
<accession>A0A4Q2KCQ5</accession>
<dbReference type="CDD" id="cd02570">
    <property type="entry name" value="PseudoU_synth_EcTruA"/>
    <property type="match status" value="1"/>
</dbReference>
<feature type="domain" description="Pseudouridine synthase I TruA alpha/beta" evidence="8">
    <location>
        <begin position="9"/>
        <end position="96"/>
    </location>
</feature>
<gene>
    <name evidence="4 9" type="primary">truA</name>
    <name evidence="9" type="ORF">ESZ91_08260</name>
</gene>
<dbReference type="EC" id="5.4.99.12" evidence="4"/>
<evidence type="ECO:0000256" key="2">
    <source>
        <dbReference type="ARBA" id="ARBA00022694"/>
    </source>
</evidence>
<proteinExistence type="inferred from homology"/>
<dbReference type="EMBL" id="SDOZ01000002">
    <property type="protein sequence ID" value="RXZ62374.1"/>
    <property type="molecule type" value="Genomic_DNA"/>
</dbReference>
<name>A0A4Q2KCQ5_9FIRM</name>
<dbReference type="OrthoDB" id="9811823at2"/>
<dbReference type="RefSeq" id="WP_129226036.1">
    <property type="nucleotide sequence ID" value="NZ_SDOZ01000002.1"/>
</dbReference>
<dbReference type="PANTHER" id="PTHR11142">
    <property type="entry name" value="PSEUDOURIDYLATE SYNTHASE"/>
    <property type="match status" value="1"/>
</dbReference>
<keyword evidence="3 4" id="KW-0413">Isomerase</keyword>
<evidence type="ECO:0000256" key="1">
    <source>
        <dbReference type="ARBA" id="ARBA00009375"/>
    </source>
</evidence>
<dbReference type="Proteomes" id="UP000291269">
    <property type="component" value="Unassembled WGS sequence"/>
</dbReference>
<dbReference type="GO" id="GO:0003723">
    <property type="term" value="F:RNA binding"/>
    <property type="evidence" value="ECO:0007669"/>
    <property type="project" value="InterPro"/>
</dbReference>
<dbReference type="GO" id="GO:0160147">
    <property type="term" value="F:tRNA pseudouridine(38-40) synthase activity"/>
    <property type="evidence" value="ECO:0007669"/>
    <property type="project" value="UniProtKB-EC"/>
</dbReference>
<dbReference type="InterPro" id="IPR020095">
    <property type="entry name" value="PsdUridine_synth_TruA_C"/>
</dbReference>
<reference evidence="9 10" key="1">
    <citation type="journal article" date="2019" name="Gut">
        <title>Antibiotics-induced monodominance of a novel gut bacterial order.</title>
        <authorList>
            <person name="Hildebrand F."/>
            <person name="Moitinho-Silva L."/>
            <person name="Blasche S."/>
            <person name="Jahn M.T."/>
            <person name="Gossmann T.I."/>
            <person name="Heuerta-Cepas J."/>
            <person name="Hercog R."/>
            <person name="Luetge M."/>
            <person name="Bahram M."/>
            <person name="Pryszlak A."/>
            <person name="Alves R.J."/>
            <person name="Waszak S.M."/>
            <person name="Zhu A."/>
            <person name="Ye L."/>
            <person name="Costea P.I."/>
            <person name="Aalvink S."/>
            <person name="Belzer C."/>
            <person name="Forslund S.K."/>
            <person name="Sunagawa S."/>
            <person name="Hentschel U."/>
            <person name="Merten C."/>
            <person name="Patil K.R."/>
            <person name="Benes V."/>
            <person name="Bork P."/>
        </authorList>
    </citation>
    <scope>NUCLEOTIDE SEQUENCE [LARGE SCALE GENOMIC DNA]</scope>
    <source>
        <strain evidence="9 10">HDS1380</strain>
    </source>
</reference>
<sequence>MTIALLVCYDGTRLSGWQTQSNADSVQSALERAVYDAFSENVRVAASGRTDSGVHAAGQVCSLSLENRIAPERVADALNRFLPEDVRVLESAAAPEGFDACRMAKQKTYRYRFYVSARQNPLKERYAAQLKRMPDPEKMRAAAKLIEGEHDFKCFCASGSAAKSTVRHVLSAQISLERSLGGDDIVLDVCGKGFLYNMVRIIAGTLAAVGEGKIRAEDILRAFESGERALLGKTMPAKGLTLLNVDYGFPLFPRAIKE</sequence>
<comment type="catalytic activity">
    <reaction evidence="4 7">
        <text>uridine(38/39/40) in tRNA = pseudouridine(38/39/40) in tRNA</text>
        <dbReference type="Rhea" id="RHEA:22376"/>
        <dbReference type="Rhea" id="RHEA-COMP:10085"/>
        <dbReference type="Rhea" id="RHEA-COMP:10087"/>
        <dbReference type="ChEBI" id="CHEBI:65314"/>
        <dbReference type="ChEBI" id="CHEBI:65315"/>
        <dbReference type="EC" id="5.4.99.12"/>
    </reaction>
</comment>
<comment type="caution">
    <text evidence="9">The sequence shown here is derived from an EMBL/GenBank/DDBJ whole genome shotgun (WGS) entry which is preliminary data.</text>
</comment>